<protein>
    <submittedName>
        <fullName evidence="1">Uncharacterized protein</fullName>
    </submittedName>
</protein>
<organism evidence="1 2">
    <name type="scientific">Thanatephorus cucumeris (strain AG1-IA)</name>
    <name type="common">Rice sheath blight fungus</name>
    <name type="synonym">Rhizoctonia solani</name>
    <dbReference type="NCBI Taxonomy" id="983506"/>
    <lineage>
        <taxon>Eukaryota</taxon>
        <taxon>Fungi</taxon>
        <taxon>Dikarya</taxon>
        <taxon>Basidiomycota</taxon>
        <taxon>Agaricomycotina</taxon>
        <taxon>Agaricomycetes</taxon>
        <taxon>Cantharellales</taxon>
        <taxon>Ceratobasidiaceae</taxon>
        <taxon>Rhizoctonia</taxon>
        <taxon>Rhizoctonia solani AG-1</taxon>
    </lineage>
</organism>
<reference evidence="1 2" key="1">
    <citation type="journal article" date="2013" name="Nat. Commun.">
        <title>The evolution and pathogenic mechanisms of the rice sheath blight pathogen.</title>
        <authorList>
            <person name="Zheng A."/>
            <person name="Lin R."/>
            <person name="Xu L."/>
            <person name="Qin P."/>
            <person name="Tang C."/>
            <person name="Ai P."/>
            <person name="Zhang D."/>
            <person name="Liu Y."/>
            <person name="Sun Z."/>
            <person name="Feng H."/>
            <person name="Wang Y."/>
            <person name="Chen Y."/>
            <person name="Liang X."/>
            <person name="Fu R."/>
            <person name="Li Q."/>
            <person name="Zhang J."/>
            <person name="Yu X."/>
            <person name="Xie Z."/>
            <person name="Ding L."/>
            <person name="Guan P."/>
            <person name="Tang J."/>
            <person name="Liang Y."/>
            <person name="Wang S."/>
            <person name="Deng Q."/>
            <person name="Li S."/>
            <person name="Zhu J."/>
            <person name="Wang L."/>
            <person name="Liu H."/>
            <person name="Li P."/>
        </authorList>
    </citation>
    <scope>NUCLEOTIDE SEQUENCE [LARGE SCALE GENOMIC DNA]</scope>
    <source>
        <strain evidence="2">AG-1 IA</strain>
    </source>
</reference>
<proteinExistence type="predicted"/>
<evidence type="ECO:0000313" key="1">
    <source>
        <dbReference type="EMBL" id="ELU37075.1"/>
    </source>
</evidence>
<evidence type="ECO:0000313" key="2">
    <source>
        <dbReference type="Proteomes" id="UP000011668"/>
    </source>
</evidence>
<keyword evidence="2" id="KW-1185">Reference proteome</keyword>
<dbReference type="EMBL" id="AFRT01002876">
    <property type="protein sequence ID" value="ELU37075.1"/>
    <property type="molecule type" value="Genomic_DNA"/>
</dbReference>
<accession>L8WGH9</accession>
<gene>
    <name evidence="1" type="ORF">AG1IA_08896</name>
</gene>
<dbReference type="AlphaFoldDB" id="L8WGH9"/>
<name>L8WGH9_THACA</name>
<comment type="caution">
    <text evidence="1">The sequence shown here is derived from an EMBL/GenBank/DDBJ whole genome shotgun (WGS) entry which is preliminary data.</text>
</comment>
<dbReference type="Proteomes" id="UP000011668">
    <property type="component" value="Unassembled WGS sequence"/>
</dbReference>
<dbReference type="HOGENOM" id="CLU_1161824_0_0_1"/>
<sequence>MLAIGEIVLTKLRLHVSHKTECAAQYHFLIMSPASARYLQTKISVHTFECDVGLSTIGPSDPSNRKLESQLVSCPEFLIHTCKECYPTPLLPRENHCTSYSLEWVVSELRSSQLIYTSDRRSELLRLALWQGFLTHAHSRHDCGPGDIVDFDIAPWFGANKCEIMPPGRETRGIEYKLIEYRRLCVAISLIACRTDKSKAYSTPSGLSEQCYGGTHAKRYTATPWKRNVDQAPDWLEEW</sequence>